<reference evidence="2 4" key="1">
    <citation type="submission" date="2019-05" db="EMBL/GenBank/DDBJ databases">
        <title>Draft genomes of eight strains of Campylobacter helveticus isolated from cats and a dog in New Zealand.</title>
        <authorList>
            <person name="Bojanic K."/>
            <person name="Midwinter A.C."/>
            <person name="Biggs P.J."/>
            <person name="Acke E."/>
            <person name="Cornelius A.J."/>
            <person name="Marshall J.C."/>
        </authorList>
    </citation>
    <scope>NUCLEOTIDE SEQUENCE [LARGE SCALE GENOMIC DNA]</scope>
    <source>
        <strain evidence="2 4">ACP123b</strain>
    </source>
</reference>
<accession>A0AAX2UIU0</accession>
<keyword evidence="5" id="KW-1185">Reference proteome</keyword>
<evidence type="ECO:0000313" key="3">
    <source>
        <dbReference type="EMBL" id="TXK60652.1"/>
    </source>
</evidence>
<feature type="transmembrane region" description="Helical" evidence="1">
    <location>
        <begin position="81"/>
        <end position="97"/>
    </location>
</feature>
<keyword evidence="1" id="KW-0812">Transmembrane</keyword>
<dbReference type="RefSeq" id="WP_082200810.1">
    <property type="nucleotide sequence ID" value="NZ_CAUWMG010000062.1"/>
</dbReference>
<evidence type="ECO:0000313" key="4">
    <source>
        <dbReference type="Proteomes" id="UP000306813"/>
    </source>
</evidence>
<organism evidence="2 4">
    <name type="scientific">Campylobacter helveticus</name>
    <dbReference type="NCBI Taxonomy" id="28898"/>
    <lineage>
        <taxon>Bacteria</taxon>
        <taxon>Pseudomonadati</taxon>
        <taxon>Campylobacterota</taxon>
        <taxon>Epsilonproteobacteria</taxon>
        <taxon>Campylobacterales</taxon>
        <taxon>Campylobacteraceae</taxon>
        <taxon>Campylobacter</taxon>
    </lineage>
</organism>
<keyword evidence="1" id="KW-0472">Membrane</keyword>
<gene>
    <name evidence="2" type="ORF">FDW42_04625</name>
    <name evidence="3" type="ORF">FVD16_00760</name>
</gene>
<proteinExistence type="predicted"/>
<dbReference type="Proteomes" id="UP000306813">
    <property type="component" value="Unassembled WGS sequence"/>
</dbReference>
<feature type="transmembrane region" description="Helical" evidence="1">
    <location>
        <begin position="126"/>
        <end position="144"/>
    </location>
</feature>
<comment type="caution">
    <text evidence="2">The sequence shown here is derived from an EMBL/GenBank/DDBJ whole genome shotgun (WGS) entry which is preliminary data.</text>
</comment>
<sequence length="175" mass="20716">MNINIRTTKFPYVFWSFNKAYLCELDFKKQNYLNLELENAKNYSFKAFNTYAFLGLKYLPILLMLFICFTRYDFYLNERNIIAYTLAFLVALSVNFLENLLRQIISISLLVCALIIGFVIEDIFLLPYVLKYFILLSILLLFALDLRQKCFAIYDEKGKVITHFLMSKAVLREIV</sequence>
<reference evidence="3 5" key="2">
    <citation type="submission" date="2019-08" db="EMBL/GenBank/DDBJ databases">
        <title>Rapid identification of Enteric Bacteria from Whole Genome Sequences (WGS) using Average Nucleotide Identity (ANI).</title>
        <authorList>
            <person name="Lane C."/>
        </authorList>
    </citation>
    <scope>NUCLEOTIDE SEQUENCE [LARGE SCALE GENOMIC DNA]</scope>
    <source>
        <strain evidence="3 5">D4984</strain>
    </source>
</reference>
<dbReference type="AlphaFoldDB" id="A0AAX2UIU0"/>
<dbReference type="Proteomes" id="UP000321317">
    <property type="component" value="Unassembled WGS sequence"/>
</dbReference>
<feature type="transmembrane region" description="Helical" evidence="1">
    <location>
        <begin position="51"/>
        <end position="75"/>
    </location>
</feature>
<protein>
    <submittedName>
        <fullName evidence="2">Uncharacterized protein</fullName>
    </submittedName>
</protein>
<name>A0AAX2UIU0_9BACT</name>
<feature type="transmembrane region" description="Helical" evidence="1">
    <location>
        <begin position="104"/>
        <end position="120"/>
    </location>
</feature>
<dbReference type="GeneID" id="52037757"/>
<evidence type="ECO:0000313" key="5">
    <source>
        <dbReference type="Proteomes" id="UP000321317"/>
    </source>
</evidence>
<evidence type="ECO:0000256" key="1">
    <source>
        <dbReference type="SAM" id="Phobius"/>
    </source>
</evidence>
<dbReference type="EMBL" id="VRMA01000003">
    <property type="protein sequence ID" value="TXK60652.1"/>
    <property type="molecule type" value="Genomic_DNA"/>
</dbReference>
<dbReference type="KEGG" id="chv:CHELV3228_a0018"/>
<dbReference type="EMBL" id="VDBS01000035">
    <property type="protein sequence ID" value="TNB57664.1"/>
    <property type="molecule type" value="Genomic_DNA"/>
</dbReference>
<keyword evidence="1" id="KW-1133">Transmembrane helix</keyword>
<evidence type="ECO:0000313" key="2">
    <source>
        <dbReference type="EMBL" id="TNB57664.1"/>
    </source>
</evidence>